<dbReference type="EMBL" id="ADBJ01000010">
    <property type="protein sequence ID" value="EFA84403.1"/>
    <property type="molecule type" value="Genomic_DNA"/>
</dbReference>
<evidence type="ECO:0000256" key="1">
    <source>
        <dbReference type="SAM" id="MobiDB-lite"/>
    </source>
</evidence>
<reference evidence="2 3" key="1">
    <citation type="journal article" date="2011" name="Genome Res.">
        <title>Phylogeny-wide analysis of social amoeba genomes highlights ancient origins for complex intercellular communication.</title>
        <authorList>
            <person name="Heidel A.J."/>
            <person name="Lawal H.M."/>
            <person name="Felder M."/>
            <person name="Schilde C."/>
            <person name="Helps N.R."/>
            <person name="Tunggal B."/>
            <person name="Rivero F."/>
            <person name="John U."/>
            <person name="Schleicher M."/>
            <person name="Eichinger L."/>
            <person name="Platzer M."/>
            <person name="Noegel A.A."/>
            <person name="Schaap P."/>
            <person name="Gloeckner G."/>
        </authorList>
    </citation>
    <scope>NUCLEOTIDE SEQUENCE [LARGE SCALE GENOMIC DNA]</scope>
    <source>
        <strain evidence="3">ATCC 26659 / Pp 5 / PN500</strain>
    </source>
</reference>
<gene>
    <name evidence="2" type="ORF">PPL_03481</name>
</gene>
<evidence type="ECO:0000313" key="2">
    <source>
        <dbReference type="EMBL" id="EFA84403.1"/>
    </source>
</evidence>
<organism evidence="2 3">
    <name type="scientific">Heterostelium pallidum (strain ATCC 26659 / Pp 5 / PN500)</name>
    <name type="common">Cellular slime mold</name>
    <name type="synonym">Polysphondylium pallidum</name>
    <dbReference type="NCBI Taxonomy" id="670386"/>
    <lineage>
        <taxon>Eukaryota</taxon>
        <taxon>Amoebozoa</taxon>
        <taxon>Evosea</taxon>
        <taxon>Eumycetozoa</taxon>
        <taxon>Dictyostelia</taxon>
        <taxon>Acytosteliales</taxon>
        <taxon>Acytosteliaceae</taxon>
        <taxon>Heterostelium</taxon>
    </lineage>
</organism>
<dbReference type="Proteomes" id="UP000001396">
    <property type="component" value="Unassembled WGS sequence"/>
</dbReference>
<name>D3B505_HETP5</name>
<dbReference type="GeneID" id="31359001"/>
<dbReference type="InParanoid" id="D3B505"/>
<keyword evidence="3" id="KW-1185">Reference proteome</keyword>
<accession>D3B505</accession>
<proteinExistence type="predicted"/>
<dbReference type="RefSeq" id="XP_020436517.1">
    <property type="nucleotide sequence ID" value="XM_020574445.1"/>
</dbReference>
<evidence type="ECO:0000313" key="3">
    <source>
        <dbReference type="Proteomes" id="UP000001396"/>
    </source>
</evidence>
<feature type="region of interest" description="Disordered" evidence="1">
    <location>
        <begin position="1"/>
        <end position="27"/>
    </location>
</feature>
<sequence length="191" mass="21348">MGGNDVHHSTSTSPNNNNDDNDHVKSNNQTALTLPDVTKSSLLNESVDNNPPSCRASINSSLETLDVISDQSSVVDEDDKLHVLFYQERFDMETPPSSLHQQIQQQLQQQQHQHQQVVPDLQLETTTSTNDKEIMVENVADALLLQQLEDSLESPIIIPETKPVERASVSIPSLELNNSNNNINNKQLLYK</sequence>
<comment type="caution">
    <text evidence="2">The sequence shown here is derived from an EMBL/GenBank/DDBJ whole genome shotgun (WGS) entry which is preliminary data.</text>
</comment>
<dbReference type="AlphaFoldDB" id="D3B505"/>
<protein>
    <submittedName>
        <fullName evidence="2">Uncharacterized protein</fullName>
    </submittedName>
</protein>